<dbReference type="GO" id="GO:0005762">
    <property type="term" value="C:mitochondrial large ribosomal subunit"/>
    <property type="evidence" value="ECO:0007669"/>
    <property type="project" value="TreeGrafter"/>
</dbReference>
<proteinExistence type="inferred from homology"/>
<dbReference type="Gene3D" id="3.30.70.330">
    <property type="match status" value="1"/>
</dbReference>
<keyword evidence="7" id="KW-1185">Reference proteome</keyword>
<reference evidence="6 7" key="1">
    <citation type="journal article" date="2018" name="BMC Genomics">
        <title>The genome of Naegleria lovaniensis, the basis for a comparative approach to unravel pathogenicity factors of the human pathogenic amoeba N. fowleri.</title>
        <authorList>
            <person name="Liechti N."/>
            <person name="Schurch N."/>
            <person name="Bruggmann R."/>
            <person name="Wittwer M."/>
        </authorList>
    </citation>
    <scope>NUCLEOTIDE SEQUENCE [LARGE SCALE GENOMIC DNA]</scope>
    <source>
        <strain evidence="6 7">ATCC 30569</strain>
    </source>
</reference>
<gene>
    <name evidence="6" type="ORF">C9374_009940</name>
</gene>
<dbReference type="PANTHER" id="PTHR12059:SF5">
    <property type="entry name" value="LARGE RIBOSOMAL SUBUNIT PROTEIN UL23M"/>
    <property type="match status" value="1"/>
</dbReference>
<comment type="similarity">
    <text evidence="1">Belongs to the universal ribosomal protein uL23 family.</text>
</comment>
<dbReference type="InterPro" id="IPR013025">
    <property type="entry name" value="Ribosomal_uL23-like"/>
</dbReference>
<dbReference type="GeneID" id="68102394"/>
<organism evidence="6 7">
    <name type="scientific">Naegleria lovaniensis</name>
    <name type="common">Amoeba</name>
    <dbReference type="NCBI Taxonomy" id="51637"/>
    <lineage>
        <taxon>Eukaryota</taxon>
        <taxon>Discoba</taxon>
        <taxon>Heterolobosea</taxon>
        <taxon>Tetramitia</taxon>
        <taxon>Eutetramitia</taxon>
        <taxon>Vahlkampfiidae</taxon>
        <taxon>Naegleria</taxon>
    </lineage>
</organism>
<dbReference type="SUPFAM" id="SSF54189">
    <property type="entry name" value="Ribosomal proteins S24e, L23 and L15e"/>
    <property type="match status" value="1"/>
</dbReference>
<name>A0AA88GD29_NAELO</name>
<dbReference type="AlphaFoldDB" id="A0AA88GD29"/>
<evidence type="ECO:0000256" key="2">
    <source>
        <dbReference type="ARBA" id="ARBA00022980"/>
    </source>
</evidence>
<dbReference type="PANTHER" id="PTHR12059">
    <property type="entry name" value="RIBOSOMAL PROTEIN L23-RELATED"/>
    <property type="match status" value="1"/>
</dbReference>
<dbReference type="GO" id="GO:0003735">
    <property type="term" value="F:structural constituent of ribosome"/>
    <property type="evidence" value="ECO:0007669"/>
    <property type="project" value="InterPro"/>
</dbReference>
<keyword evidence="2" id="KW-0689">Ribosomal protein</keyword>
<evidence type="ECO:0000313" key="7">
    <source>
        <dbReference type="Proteomes" id="UP000816034"/>
    </source>
</evidence>
<dbReference type="Pfam" id="PF00276">
    <property type="entry name" value="Ribosomal_L23"/>
    <property type="match status" value="1"/>
</dbReference>
<evidence type="ECO:0000256" key="3">
    <source>
        <dbReference type="ARBA" id="ARBA00023274"/>
    </source>
</evidence>
<feature type="compositionally biased region" description="Basic and acidic residues" evidence="5">
    <location>
        <begin position="258"/>
        <end position="275"/>
    </location>
</feature>
<sequence>MLNLLRQSSSSRICGSLHLGSKSSSSIIASPSATSSSTYFNSIAQSARLFHSSITTCVGVDDTILSTKPTLMEEGFQLSELEKQPRISHRERKRRRMIAIEKAKRAATGAPSLQDEIYNKRPVVEFPNRYFALYLPSVVNKTSKVVFHVPMDYTKPEIKEYLETYYGLRIKSVATIIIPGGLKRSRTVRGKFDKQPDIKKAIVTLYEPVDLGFSDELKIELSRHYDKRLNAKIKEARAAAEKMKQEGGADMPEGSEEEQMKQLEEAHRKMEEAKTRVKQQQQVENVEVKDK</sequence>
<feature type="region of interest" description="Disordered" evidence="5">
    <location>
        <begin position="240"/>
        <end position="291"/>
    </location>
</feature>
<evidence type="ECO:0000256" key="5">
    <source>
        <dbReference type="SAM" id="MobiDB-lite"/>
    </source>
</evidence>
<dbReference type="InterPro" id="IPR012677">
    <property type="entry name" value="Nucleotide-bd_a/b_plait_sf"/>
</dbReference>
<evidence type="ECO:0000256" key="4">
    <source>
        <dbReference type="ARBA" id="ARBA00039977"/>
    </source>
</evidence>
<dbReference type="EMBL" id="PYSW02000039">
    <property type="protein sequence ID" value="KAG2375317.1"/>
    <property type="molecule type" value="Genomic_DNA"/>
</dbReference>
<evidence type="ECO:0000313" key="6">
    <source>
        <dbReference type="EMBL" id="KAG2375317.1"/>
    </source>
</evidence>
<dbReference type="GO" id="GO:0032543">
    <property type="term" value="P:mitochondrial translation"/>
    <property type="evidence" value="ECO:0007669"/>
    <property type="project" value="TreeGrafter"/>
</dbReference>
<dbReference type="InterPro" id="IPR012678">
    <property type="entry name" value="Ribosomal_uL23/eL15/eS24_sf"/>
</dbReference>
<evidence type="ECO:0000256" key="1">
    <source>
        <dbReference type="ARBA" id="ARBA00006700"/>
    </source>
</evidence>
<keyword evidence="3" id="KW-0687">Ribonucleoprotein</keyword>
<accession>A0AA88GD29</accession>
<comment type="caution">
    <text evidence="6">The sequence shown here is derived from an EMBL/GenBank/DDBJ whole genome shotgun (WGS) entry which is preliminary data.</text>
</comment>
<protein>
    <recommendedName>
        <fullName evidence="4">Large ribosomal subunit protein uL23m</fullName>
    </recommendedName>
</protein>
<dbReference type="Proteomes" id="UP000816034">
    <property type="component" value="Unassembled WGS sequence"/>
</dbReference>
<dbReference type="RefSeq" id="XP_044544491.1">
    <property type="nucleotide sequence ID" value="XM_044700183.1"/>
</dbReference>